<proteinExistence type="predicted"/>
<gene>
    <name evidence="2" type="ORF">Catovirus_1_863</name>
</gene>
<keyword evidence="2" id="KW-0808">Transferase</keyword>
<dbReference type="Gene3D" id="3.40.50.150">
    <property type="entry name" value="Vaccinia Virus protein VP39"/>
    <property type="match status" value="1"/>
</dbReference>
<dbReference type="InterPro" id="IPR029063">
    <property type="entry name" value="SAM-dependent_MTases_sf"/>
</dbReference>
<evidence type="ECO:0000259" key="1">
    <source>
        <dbReference type="Pfam" id="PF05050"/>
    </source>
</evidence>
<feature type="domain" description="Methyltransferase FkbM" evidence="1">
    <location>
        <begin position="291"/>
        <end position="473"/>
    </location>
</feature>
<dbReference type="NCBIfam" id="TIGR01444">
    <property type="entry name" value="fkbM_fam"/>
    <property type="match status" value="1"/>
</dbReference>
<dbReference type="EMBL" id="KY684083">
    <property type="protein sequence ID" value="ARF08813.1"/>
    <property type="molecule type" value="Genomic_DNA"/>
</dbReference>
<accession>A0A1V0SAU0</accession>
<name>A0A1V0SAU0_9VIRU</name>
<dbReference type="Pfam" id="PF05050">
    <property type="entry name" value="Methyltransf_21"/>
    <property type="match status" value="1"/>
</dbReference>
<sequence length="502" mass="59105">MKIAILYHIPNNSIKYEKWHDGFTKAIELLKKDSLLEIDMINFFDKTDIELNNYNFVFIKWGFGSSMQSYCQKYFSQKGKKCKIGIFISSIKIPTTNDINFFDILFYETEWYKNYANLNRHSNIYHAFGIDTQVMRNLNIQKKYDYIFVGNVTDYKRPEKLIEKPGNKLVVGFLDNKKTVDELKLNGIEVKNFVEYNELSKLYNASRICYVPCRVDGGGERAVLEARACGLKVEIENDNKKLLELLNSDIYDSHYYANKIKRGIFDIINSNIRHVTDIYSLYSKSRLNIVQIGAMDGIKFDKLYPYIIDNEKVKAYLFEPVRYYFDKLVENYRNAEGHIVLLNHAISDVDGEIDFNVIDPEEIINNNLPEFLMGVSSRYNDRNSLGRGYWQTRGKIHTEKNGWTFENTIEKYIRKIRVKSMKASTFLRKYKLDQIDFLVVDAEGSDYHIIKDFLEVIRPKYIKFEYNNLPVDELEECKNLLLFNNYSTIFYSSQDCLAIYLN</sequence>
<dbReference type="Gene3D" id="3.40.50.2000">
    <property type="entry name" value="Glycogen Phosphorylase B"/>
    <property type="match status" value="1"/>
</dbReference>
<reference evidence="2" key="1">
    <citation type="journal article" date="2017" name="Science">
        <title>Giant viruses with an expanded complement of translation system components.</title>
        <authorList>
            <person name="Schulz F."/>
            <person name="Yutin N."/>
            <person name="Ivanova N.N."/>
            <person name="Ortega D.R."/>
            <person name="Lee T.K."/>
            <person name="Vierheilig J."/>
            <person name="Daims H."/>
            <person name="Horn M."/>
            <person name="Wagner M."/>
            <person name="Jensen G.J."/>
            <person name="Kyrpides N.C."/>
            <person name="Koonin E.V."/>
            <person name="Woyke T."/>
        </authorList>
    </citation>
    <scope>NUCLEOTIDE SEQUENCE</scope>
    <source>
        <strain evidence="2">CTV1</strain>
    </source>
</reference>
<dbReference type="InterPro" id="IPR006342">
    <property type="entry name" value="FkbM_mtfrase"/>
</dbReference>
<dbReference type="SUPFAM" id="SSF53335">
    <property type="entry name" value="S-adenosyl-L-methionine-dependent methyltransferases"/>
    <property type="match status" value="1"/>
</dbReference>
<dbReference type="GO" id="GO:0016740">
    <property type="term" value="F:transferase activity"/>
    <property type="evidence" value="ECO:0007669"/>
    <property type="project" value="UniProtKB-KW"/>
</dbReference>
<protein>
    <submittedName>
        <fullName evidence="2">Glycosyltransferase</fullName>
    </submittedName>
</protein>
<evidence type="ECO:0000313" key="2">
    <source>
        <dbReference type="EMBL" id="ARF08813.1"/>
    </source>
</evidence>
<organism evidence="2">
    <name type="scientific">Catovirus CTV1</name>
    <dbReference type="NCBI Taxonomy" id="1977631"/>
    <lineage>
        <taxon>Viruses</taxon>
        <taxon>Varidnaviria</taxon>
        <taxon>Bamfordvirae</taxon>
        <taxon>Nucleocytoviricota</taxon>
        <taxon>Megaviricetes</taxon>
        <taxon>Imitervirales</taxon>
        <taxon>Mimiviridae</taxon>
        <taxon>Klosneuvirinae</taxon>
        <taxon>Catovirus</taxon>
    </lineage>
</organism>